<dbReference type="EMBL" id="DS268109">
    <property type="protein sequence ID" value="KMM63650.1"/>
    <property type="molecule type" value="Genomic_DNA"/>
</dbReference>
<proteinExistence type="predicted"/>
<reference evidence="1 2" key="1">
    <citation type="submission" date="2007-06" db="EMBL/GenBank/DDBJ databases">
        <title>The Genome Sequence of Coccidioides posadasii RMSCC_3488.</title>
        <authorList>
            <consortium name="Coccidioides Genome Resources Consortium"/>
            <consortium name="The Broad Institute Genome Sequencing Platform"/>
            <person name="Henn M.R."/>
            <person name="Sykes S."/>
            <person name="Young S."/>
            <person name="Jaffe D."/>
            <person name="Berlin A."/>
            <person name="Alvarez P."/>
            <person name="Butler J."/>
            <person name="Gnerre S."/>
            <person name="Grabherr M."/>
            <person name="Mauceli E."/>
            <person name="Brockman W."/>
            <person name="Kodira C."/>
            <person name="Alvarado L."/>
            <person name="Zeng Q."/>
            <person name="Crawford M."/>
            <person name="Antoine C."/>
            <person name="Devon K."/>
            <person name="Galgiani J."/>
            <person name="Orsborn K."/>
            <person name="Lewis M.L."/>
            <person name="Nusbaum C."/>
            <person name="Galagan J."/>
            <person name="Birren B."/>
        </authorList>
    </citation>
    <scope>NUCLEOTIDE SEQUENCE [LARGE SCALE GENOMIC DNA]</scope>
    <source>
        <strain evidence="1 2">RMSCC 3488</strain>
    </source>
</reference>
<accession>A0A0J6F328</accession>
<dbReference type="Proteomes" id="UP000054567">
    <property type="component" value="Unassembled WGS sequence"/>
</dbReference>
<sequence length="254" mass="28754">MCFYGQELYRCGDWTWGRFSIRCTYQHRVGETCGLKLVGHTEVIQDPCTLCIKIATKCRRREFELQRLRQWYGGGGRLKASIEKSEATVRQLEEVILGLERRRPLKGKSARPHKPPKAILPSHWGIVLPVRACNNTGCMEPGEGLTLAGMHRGQLRGFGYNPNAMVNERPMKIALQGLHGTKDPNYSTIARKHQINRITMWRRHLGLAVSKAEATSRFHKKLTAAQEKQLLRQLEDLPDRGLATTSVLPSSSTN</sequence>
<gene>
    <name evidence="1" type="ORF">CPAG_00004</name>
</gene>
<reference evidence="2" key="3">
    <citation type="journal article" date="2010" name="Genome Res.">
        <title>Population genomic sequencing of Coccidioides fungi reveals recent hybridization and transposon control.</title>
        <authorList>
            <person name="Neafsey D.E."/>
            <person name="Barker B.M."/>
            <person name="Sharpton T.J."/>
            <person name="Stajich J.E."/>
            <person name="Park D.J."/>
            <person name="Whiston E."/>
            <person name="Hung C.-Y."/>
            <person name="McMahan C."/>
            <person name="White J."/>
            <person name="Sykes S."/>
            <person name="Heiman D."/>
            <person name="Young S."/>
            <person name="Zeng Q."/>
            <person name="Abouelleil A."/>
            <person name="Aftuck L."/>
            <person name="Bessette D."/>
            <person name="Brown A."/>
            <person name="FitzGerald M."/>
            <person name="Lui A."/>
            <person name="Macdonald J.P."/>
            <person name="Priest M."/>
            <person name="Orbach M.J."/>
            <person name="Galgiani J.N."/>
            <person name="Kirkland T.N."/>
            <person name="Cole G.T."/>
            <person name="Birren B.W."/>
            <person name="Henn M.R."/>
            <person name="Taylor J.W."/>
            <person name="Rounsley S.D."/>
        </authorList>
    </citation>
    <scope>NUCLEOTIDE SEQUENCE [LARGE SCALE GENOMIC DNA]</scope>
    <source>
        <strain evidence="2">RMSCC 3488</strain>
    </source>
</reference>
<reference evidence="2" key="2">
    <citation type="journal article" date="2009" name="Genome Res.">
        <title>Comparative genomic analyses of the human fungal pathogens Coccidioides and their relatives.</title>
        <authorList>
            <person name="Sharpton T.J."/>
            <person name="Stajich J.E."/>
            <person name="Rounsley S.D."/>
            <person name="Gardner M.J."/>
            <person name="Wortman J.R."/>
            <person name="Jordar V.S."/>
            <person name="Maiti R."/>
            <person name="Kodira C.D."/>
            <person name="Neafsey D.E."/>
            <person name="Zeng Q."/>
            <person name="Hung C.-Y."/>
            <person name="McMahan C."/>
            <person name="Muszewska A."/>
            <person name="Grynberg M."/>
            <person name="Mandel M.A."/>
            <person name="Kellner E.M."/>
            <person name="Barker B.M."/>
            <person name="Galgiani J.N."/>
            <person name="Orbach M.J."/>
            <person name="Kirkland T.N."/>
            <person name="Cole G.T."/>
            <person name="Henn M.R."/>
            <person name="Birren B.W."/>
            <person name="Taylor J.W."/>
        </authorList>
    </citation>
    <scope>NUCLEOTIDE SEQUENCE [LARGE SCALE GENOMIC DNA]</scope>
    <source>
        <strain evidence="2">RMSCC 3488</strain>
    </source>
</reference>
<name>A0A0J6F328_COCPO</name>
<evidence type="ECO:0000313" key="1">
    <source>
        <dbReference type="EMBL" id="KMM63650.1"/>
    </source>
</evidence>
<organism evidence="1 2">
    <name type="scientific">Coccidioides posadasii RMSCC 3488</name>
    <dbReference type="NCBI Taxonomy" id="454284"/>
    <lineage>
        <taxon>Eukaryota</taxon>
        <taxon>Fungi</taxon>
        <taxon>Dikarya</taxon>
        <taxon>Ascomycota</taxon>
        <taxon>Pezizomycotina</taxon>
        <taxon>Eurotiomycetes</taxon>
        <taxon>Eurotiomycetidae</taxon>
        <taxon>Onygenales</taxon>
        <taxon>Onygenaceae</taxon>
        <taxon>Coccidioides</taxon>
    </lineage>
</organism>
<dbReference type="AlphaFoldDB" id="A0A0J6F328"/>
<dbReference type="VEuPathDB" id="FungiDB:CPAG_00004"/>
<evidence type="ECO:0000313" key="2">
    <source>
        <dbReference type="Proteomes" id="UP000054567"/>
    </source>
</evidence>
<protein>
    <submittedName>
        <fullName evidence="1">Uncharacterized protein</fullName>
    </submittedName>
</protein>